<feature type="transmembrane region" description="Helical" evidence="6">
    <location>
        <begin position="271"/>
        <end position="294"/>
    </location>
</feature>
<feature type="transmembrane region" description="Helical" evidence="6">
    <location>
        <begin position="69"/>
        <end position="89"/>
    </location>
</feature>
<evidence type="ECO:0000256" key="1">
    <source>
        <dbReference type="ARBA" id="ARBA00004651"/>
    </source>
</evidence>
<feature type="transmembrane region" description="Helical" evidence="6">
    <location>
        <begin position="376"/>
        <end position="395"/>
    </location>
</feature>
<sequence length="807" mass="89748">MDIHQTYRFPFASYPAIRLLILLGTGIIIDYQAPLPTSFWATTFGILAGIYIISEWYHQVSLRTTSFRIALCCYLGMIITFGGCWHSFFDYRVPPPSAQLLNSYTWEELSFHGSIQQIKPTASGKYQLDIDVDTTTFPNDISWAKPYTLRTLLDSTNSPLPPKIKLGHRITFTATIYPLEDPSNPSQFNYKNYLASIGIYTQAGIKTIHHIAPVKTSLPGWSDIRQRILDAINNNFSKQTAPLAKALLIGHKNELTREDKQAFSRAGLSHIMAVSGLHVGFILAPFWVIIPFFWTFRFGKQLGLAILIGFLFFYAGLTGFSASVTRASLVGGLLAYGKLFYKVRNSKNLTAVAALIILLLNPSDLFSIGFQLSFGAVYIILLVAPVISIALPSWVQHRCYGQPLMIVVISFIVQLGLFPLLAYYFGEFSLVGPFANALVVPFLGIAVPLALLLLPIGMLFPEAAKLLNLPIEYFLQGLDQLVTVLAHWPGSWIQVHIDSLLFFGIWAVSILFLAALPIPKLRWKTLILLLLLLCANQGKSIIHKTAPQKLKITVFDVGQGDAALVSTPNNKHFLIDAGRWQPNYNSAKYILLPHLKAQGIDKLNGVFLSHPHADHIGGILELINQIPIDTIYNSGAIYNSKLYQQYHQKAAKKNIPIVPLSAGNKVTMDPSIRIFVYGPNAQEHSANMNNSSLILELIYGSTEFLFMGDAEQEQEKELLTNYPRLMNTDFIKVPHHGSKTSSTASLLQQTTAQKGVVSLALKNKFNHPHKAAIRRLQKYISALHFTSLNGAAVFISDGQDITKQPLK</sequence>
<dbReference type="PANTHER" id="PTHR30619">
    <property type="entry name" value="DNA INTERNALIZATION/COMPETENCE PROTEIN COMEC/REC2"/>
    <property type="match status" value="1"/>
</dbReference>
<feature type="transmembrane region" description="Helical" evidence="6">
    <location>
        <begin position="500"/>
        <end position="519"/>
    </location>
</feature>
<feature type="domain" description="Metallo-beta-lactamase" evidence="7">
    <location>
        <begin position="559"/>
        <end position="761"/>
    </location>
</feature>
<proteinExistence type="predicted"/>
<dbReference type="NCBIfam" id="TIGR00360">
    <property type="entry name" value="ComEC_N-term"/>
    <property type="match status" value="1"/>
</dbReference>
<organism evidence="8 9">
    <name type="scientific">Fodinibius halophilus</name>
    <dbReference type="NCBI Taxonomy" id="1736908"/>
    <lineage>
        <taxon>Bacteria</taxon>
        <taxon>Pseudomonadati</taxon>
        <taxon>Balneolota</taxon>
        <taxon>Balneolia</taxon>
        <taxon>Balneolales</taxon>
        <taxon>Balneolaceae</taxon>
        <taxon>Fodinibius</taxon>
    </lineage>
</organism>
<feature type="transmembrane region" description="Helical" evidence="6">
    <location>
        <begin position="438"/>
        <end position="460"/>
    </location>
</feature>
<dbReference type="SUPFAM" id="SSF56281">
    <property type="entry name" value="Metallo-hydrolase/oxidoreductase"/>
    <property type="match status" value="1"/>
</dbReference>
<name>A0A6M1T066_9BACT</name>
<dbReference type="InterPro" id="IPR004797">
    <property type="entry name" value="Competence_ComEC/Rec2"/>
</dbReference>
<dbReference type="InterPro" id="IPR025405">
    <property type="entry name" value="DUF4131"/>
</dbReference>
<feature type="transmembrane region" description="Helical" evidence="6">
    <location>
        <begin position="301"/>
        <end position="317"/>
    </location>
</feature>
<feature type="transmembrane region" description="Helical" evidence="6">
    <location>
        <begin position="39"/>
        <end position="57"/>
    </location>
</feature>
<feature type="transmembrane region" description="Helical" evidence="6">
    <location>
        <begin position="404"/>
        <end position="426"/>
    </location>
</feature>
<dbReference type="InterPro" id="IPR035681">
    <property type="entry name" value="ComA-like_MBL"/>
</dbReference>
<dbReference type="GO" id="GO:0005886">
    <property type="term" value="C:plasma membrane"/>
    <property type="evidence" value="ECO:0007669"/>
    <property type="project" value="UniProtKB-SubCell"/>
</dbReference>
<dbReference type="CDD" id="cd07731">
    <property type="entry name" value="ComA-like_MBL-fold"/>
    <property type="match status" value="1"/>
</dbReference>
<evidence type="ECO:0000256" key="5">
    <source>
        <dbReference type="ARBA" id="ARBA00023136"/>
    </source>
</evidence>
<gene>
    <name evidence="8" type="ORF">G3569_02990</name>
</gene>
<dbReference type="Proteomes" id="UP000479132">
    <property type="component" value="Unassembled WGS sequence"/>
</dbReference>
<keyword evidence="9" id="KW-1185">Reference proteome</keyword>
<dbReference type="GO" id="GO:0030420">
    <property type="term" value="P:establishment of competence for transformation"/>
    <property type="evidence" value="ECO:0007669"/>
    <property type="project" value="InterPro"/>
</dbReference>
<evidence type="ECO:0000256" key="2">
    <source>
        <dbReference type="ARBA" id="ARBA00022475"/>
    </source>
</evidence>
<evidence type="ECO:0000259" key="7">
    <source>
        <dbReference type="SMART" id="SM00849"/>
    </source>
</evidence>
<keyword evidence="4 6" id="KW-1133">Transmembrane helix</keyword>
<dbReference type="EMBL" id="JAALLS010000002">
    <property type="protein sequence ID" value="NGP87309.1"/>
    <property type="molecule type" value="Genomic_DNA"/>
</dbReference>
<keyword evidence="5 6" id="KW-0472">Membrane</keyword>
<evidence type="ECO:0000313" key="9">
    <source>
        <dbReference type="Proteomes" id="UP000479132"/>
    </source>
</evidence>
<comment type="caution">
    <text evidence="8">The sequence shown here is derived from an EMBL/GenBank/DDBJ whole genome shotgun (WGS) entry which is preliminary data.</text>
</comment>
<evidence type="ECO:0000256" key="3">
    <source>
        <dbReference type="ARBA" id="ARBA00022692"/>
    </source>
</evidence>
<reference evidence="8 9" key="1">
    <citation type="submission" date="2020-02" db="EMBL/GenBank/DDBJ databases">
        <title>Aliifodinibius halophilus 2W32, complete genome.</title>
        <authorList>
            <person name="Li Y."/>
            <person name="Wu S."/>
        </authorList>
    </citation>
    <scope>NUCLEOTIDE SEQUENCE [LARGE SCALE GENOMIC DNA]</scope>
    <source>
        <strain evidence="8 9">2W32</strain>
    </source>
</reference>
<evidence type="ECO:0000256" key="6">
    <source>
        <dbReference type="SAM" id="Phobius"/>
    </source>
</evidence>
<dbReference type="NCBIfam" id="TIGR00361">
    <property type="entry name" value="ComEC_Rec2"/>
    <property type="match status" value="1"/>
</dbReference>
<dbReference type="Pfam" id="PF13567">
    <property type="entry name" value="DUF4131"/>
    <property type="match status" value="1"/>
</dbReference>
<dbReference type="RefSeq" id="WP_165265930.1">
    <property type="nucleotide sequence ID" value="NZ_JAALLS010000002.1"/>
</dbReference>
<dbReference type="PANTHER" id="PTHR30619:SF7">
    <property type="entry name" value="BETA-LACTAMASE DOMAIN PROTEIN"/>
    <property type="match status" value="1"/>
</dbReference>
<accession>A0A6M1T066</accession>
<feature type="transmembrane region" description="Helical" evidence="6">
    <location>
        <begin position="348"/>
        <end position="370"/>
    </location>
</feature>
<dbReference type="Gene3D" id="3.60.15.10">
    <property type="entry name" value="Ribonuclease Z/Hydroxyacylglutathione hydrolase-like"/>
    <property type="match status" value="1"/>
</dbReference>
<dbReference type="Pfam" id="PF03772">
    <property type="entry name" value="Competence"/>
    <property type="match status" value="1"/>
</dbReference>
<dbReference type="Pfam" id="PF00753">
    <property type="entry name" value="Lactamase_B"/>
    <property type="match status" value="1"/>
</dbReference>
<keyword evidence="3 6" id="KW-0812">Transmembrane</keyword>
<evidence type="ECO:0000313" key="8">
    <source>
        <dbReference type="EMBL" id="NGP87309.1"/>
    </source>
</evidence>
<dbReference type="SMART" id="SM00849">
    <property type="entry name" value="Lactamase_B"/>
    <property type="match status" value="1"/>
</dbReference>
<keyword evidence="2" id="KW-1003">Cell membrane</keyword>
<dbReference type="InterPro" id="IPR052159">
    <property type="entry name" value="Competence_DNA_uptake"/>
</dbReference>
<dbReference type="InterPro" id="IPR036866">
    <property type="entry name" value="RibonucZ/Hydroxyglut_hydro"/>
</dbReference>
<feature type="transmembrane region" description="Helical" evidence="6">
    <location>
        <begin position="12"/>
        <end position="33"/>
    </location>
</feature>
<comment type="subcellular location">
    <subcellularLocation>
        <location evidence="1">Cell membrane</location>
        <topology evidence="1">Multi-pass membrane protein</topology>
    </subcellularLocation>
</comment>
<protein>
    <submittedName>
        <fullName evidence="8">DNA internalization-related competence protein ComEC/Rec2</fullName>
    </submittedName>
</protein>
<dbReference type="AlphaFoldDB" id="A0A6M1T066"/>
<dbReference type="InterPro" id="IPR004477">
    <property type="entry name" value="ComEC_N"/>
</dbReference>
<dbReference type="InterPro" id="IPR001279">
    <property type="entry name" value="Metallo-B-lactamas"/>
</dbReference>
<evidence type="ECO:0000256" key="4">
    <source>
        <dbReference type="ARBA" id="ARBA00022989"/>
    </source>
</evidence>